<keyword evidence="3" id="KW-1185">Reference proteome</keyword>
<protein>
    <submittedName>
        <fullName evidence="2">Uncharacterized protein</fullName>
    </submittedName>
</protein>
<dbReference type="Proteomes" id="UP000383932">
    <property type="component" value="Unassembled WGS sequence"/>
</dbReference>
<dbReference type="AlphaFoldDB" id="A0A5N5QH97"/>
<dbReference type="OrthoDB" id="3365472at2759"/>
<evidence type="ECO:0000313" key="2">
    <source>
        <dbReference type="EMBL" id="KAB5591125.1"/>
    </source>
</evidence>
<accession>A0A5N5QH97</accession>
<evidence type="ECO:0000256" key="1">
    <source>
        <dbReference type="SAM" id="MobiDB-lite"/>
    </source>
</evidence>
<sequence length="369" mass="41229">MDALDLDTSYCIVCNQFIWPERYQVAVDTVRAKRGRRKDDDVKVRTVISQEPSPIYCSDACRCHDVEHGNRAETSLKSLFDPSYSPLSPASDDSNAGYFARLLPPRRLSSMSSISMSSSSSASSGQDYLYENRRRAREYLAESAARRNCPVVDLPPVPERPAAVPFTHRRFKESSHHAITLPLPTPPDASELYASYPLSRTRDTSPGAERTPTPSVYDVPTCGSLTAEHTKGLLVRPVLIRSDSASQLSSWDSDNILESLRTIDSRNSRERESRKPRRSLVKSRTLPDMPRSPTTDHVGPTYAVLQLPRPKTTVVKTTIVRETLPDGTERLVERKITQLVEEEPKKSVASTLLQPILTTLPGYSLLSFK</sequence>
<feature type="region of interest" description="Disordered" evidence="1">
    <location>
        <begin position="199"/>
        <end position="220"/>
    </location>
</feature>
<gene>
    <name evidence="2" type="ORF">CTheo_5450</name>
</gene>
<dbReference type="EMBL" id="SSOP01000122">
    <property type="protein sequence ID" value="KAB5591125.1"/>
    <property type="molecule type" value="Genomic_DNA"/>
</dbReference>
<proteinExistence type="predicted"/>
<reference evidence="2 3" key="1">
    <citation type="journal article" date="2019" name="Fungal Biol. Biotechnol.">
        <title>Draft genome sequence of fastidious pathogen Ceratobasidium theobromae, which causes vascular-streak dieback in Theobroma cacao.</title>
        <authorList>
            <person name="Ali S.S."/>
            <person name="Asman A."/>
            <person name="Shao J."/>
            <person name="Firmansyah A.P."/>
            <person name="Susilo A.W."/>
            <person name="Rosmana A."/>
            <person name="McMahon P."/>
            <person name="Junaid M."/>
            <person name="Guest D."/>
            <person name="Kheng T.Y."/>
            <person name="Meinhardt L.W."/>
            <person name="Bailey B.A."/>
        </authorList>
    </citation>
    <scope>NUCLEOTIDE SEQUENCE [LARGE SCALE GENOMIC DNA]</scope>
    <source>
        <strain evidence="2 3">CT2</strain>
    </source>
</reference>
<organism evidence="2 3">
    <name type="scientific">Ceratobasidium theobromae</name>
    <dbReference type="NCBI Taxonomy" id="1582974"/>
    <lineage>
        <taxon>Eukaryota</taxon>
        <taxon>Fungi</taxon>
        <taxon>Dikarya</taxon>
        <taxon>Basidiomycota</taxon>
        <taxon>Agaricomycotina</taxon>
        <taxon>Agaricomycetes</taxon>
        <taxon>Cantharellales</taxon>
        <taxon>Ceratobasidiaceae</taxon>
        <taxon>Ceratobasidium</taxon>
    </lineage>
</organism>
<feature type="region of interest" description="Disordered" evidence="1">
    <location>
        <begin position="266"/>
        <end position="300"/>
    </location>
</feature>
<name>A0A5N5QH97_9AGAM</name>
<comment type="caution">
    <text evidence="2">The sequence shown here is derived from an EMBL/GenBank/DDBJ whole genome shotgun (WGS) entry which is preliminary data.</text>
</comment>
<evidence type="ECO:0000313" key="3">
    <source>
        <dbReference type="Proteomes" id="UP000383932"/>
    </source>
</evidence>